<organism evidence="2 4">
    <name type="scientific">Penicillium brasilianum</name>
    <dbReference type="NCBI Taxonomy" id="104259"/>
    <lineage>
        <taxon>Eukaryota</taxon>
        <taxon>Fungi</taxon>
        <taxon>Dikarya</taxon>
        <taxon>Ascomycota</taxon>
        <taxon>Pezizomycotina</taxon>
        <taxon>Eurotiomycetes</taxon>
        <taxon>Eurotiomycetidae</taxon>
        <taxon>Eurotiales</taxon>
        <taxon>Aspergillaceae</taxon>
        <taxon>Penicillium</taxon>
    </lineage>
</organism>
<reference evidence="4" key="2">
    <citation type="journal article" date="2015" name="Genome Announc.">
        <title>Draft genome sequence of the fungus Penicillium brasilianum MG11.</title>
        <authorList>
            <person name="Horn F."/>
            <person name="Linde J."/>
            <person name="Mattern D.J."/>
            <person name="Walther G."/>
            <person name="Guthke R."/>
            <person name="Brakhage A.A."/>
            <person name="Valiante V."/>
        </authorList>
    </citation>
    <scope>NUCLEOTIDE SEQUENCE [LARGE SCALE GENOMIC DNA]</scope>
    <source>
        <strain evidence="4">MG11</strain>
    </source>
</reference>
<proteinExistence type="predicted"/>
<dbReference type="OrthoDB" id="4868994at2759"/>
<gene>
    <name evidence="3" type="ORF">PEBR_41924</name>
    <name evidence="2" type="ORF">PMG11_08012</name>
</gene>
<name>A0A0F7TWC0_PENBI</name>
<sequence>MAKDSTIEETKQTLVQRFRAWGENSFPPTLLASLIFAQHARPFQVFPMLFPPILLFTSYANLQGFKTETAGISAAWSGLYLLLASRRRQPLMKKFGARGIVRGATMGLCLVNMIGGGLAYTLGKQEEDEAKSEN</sequence>
<dbReference type="STRING" id="104259.A0A0F7TWC0"/>
<feature type="transmembrane region" description="Helical" evidence="1">
    <location>
        <begin position="104"/>
        <end position="123"/>
    </location>
</feature>
<keyword evidence="4" id="KW-1185">Reference proteome</keyword>
<keyword evidence="1" id="KW-1133">Transmembrane helix</keyword>
<dbReference type="EMBL" id="CDHK01000007">
    <property type="protein sequence ID" value="CEJ59387.1"/>
    <property type="molecule type" value="Genomic_DNA"/>
</dbReference>
<reference evidence="3" key="4">
    <citation type="submission" date="2015-09" db="EMBL/GenBank/DDBJ databases">
        <authorList>
            <person name="Jackson K.R."/>
            <person name="Lunt B.L."/>
            <person name="Fisher J.N.B."/>
            <person name="Gardner A.V."/>
            <person name="Bailey M.E."/>
            <person name="Deus L.M."/>
            <person name="Earl A.S."/>
            <person name="Gibby P.D."/>
            <person name="Hartmann K.A."/>
            <person name="Liu J.E."/>
            <person name="Manci A.M."/>
            <person name="Nielsen D.A."/>
            <person name="Solomon M.B."/>
            <person name="Breakwell D.P."/>
            <person name="Burnett S.H."/>
            <person name="Grose J.H."/>
        </authorList>
    </citation>
    <scope>NUCLEOTIDE SEQUENCE [LARGE SCALE GENOMIC DNA]</scope>
    <source>
        <strain evidence="3">LaBioMMi 136</strain>
    </source>
</reference>
<dbReference type="AlphaFoldDB" id="A0A0F7TWC0"/>
<reference evidence="2" key="1">
    <citation type="submission" date="2014-11" db="EMBL/GenBank/DDBJ databases">
        <authorList>
            <person name="Zhu J."/>
            <person name="Qi W."/>
            <person name="Song R."/>
        </authorList>
    </citation>
    <scope>NUCLEOTIDE SEQUENCE [LARGE SCALE GENOMIC DNA]</scope>
</reference>
<evidence type="ECO:0000313" key="4">
    <source>
        <dbReference type="Proteomes" id="UP000042958"/>
    </source>
</evidence>
<reference evidence="5" key="3">
    <citation type="submission" date="2015-09" db="EMBL/GenBank/DDBJ databases">
        <authorList>
            <person name="Fill T.P."/>
            <person name="Baretta J.F."/>
            <person name="de Almeida L.G."/>
            <person name="Rocha M."/>
            <person name="de Souza D.H."/>
            <person name="Malavazi I."/>
            <person name="Cerdeira L.T."/>
            <person name="Hong H."/>
            <person name="Samborskyy M."/>
            <person name="de Vasconcelos A.T."/>
            <person name="Leadlay P."/>
            <person name="Rodrigues-Filho E."/>
        </authorList>
    </citation>
    <scope>NUCLEOTIDE SEQUENCE [LARGE SCALE GENOMIC DNA]</scope>
    <source>
        <strain evidence="5">LaBioMMi 136</strain>
    </source>
</reference>
<keyword evidence="1" id="KW-0812">Transmembrane</keyword>
<evidence type="ECO:0000313" key="3">
    <source>
        <dbReference type="EMBL" id="OOQ82176.1"/>
    </source>
</evidence>
<evidence type="ECO:0000313" key="5">
    <source>
        <dbReference type="Proteomes" id="UP000190744"/>
    </source>
</evidence>
<evidence type="ECO:0000256" key="1">
    <source>
        <dbReference type="SAM" id="Phobius"/>
    </source>
</evidence>
<keyword evidence="1" id="KW-0472">Membrane</keyword>
<dbReference type="EMBL" id="LJBN01000227">
    <property type="protein sequence ID" value="OOQ82176.1"/>
    <property type="molecule type" value="Genomic_DNA"/>
</dbReference>
<accession>A0A0F7TWC0</accession>
<dbReference type="Proteomes" id="UP000042958">
    <property type="component" value="Unassembled WGS sequence"/>
</dbReference>
<evidence type="ECO:0000313" key="2">
    <source>
        <dbReference type="EMBL" id="CEJ59387.1"/>
    </source>
</evidence>
<protein>
    <submittedName>
        <fullName evidence="2">Uncharacterized protein</fullName>
    </submittedName>
</protein>
<dbReference type="Proteomes" id="UP000190744">
    <property type="component" value="Unassembled WGS sequence"/>
</dbReference>